<dbReference type="PROSITE" id="PS50090">
    <property type="entry name" value="MYB_LIKE"/>
    <property type="match status" value="2"/>
</dbReference>
<dbReference type="Gene3D" id="1.10.10.60">
    <property type="entry name" value="Homeodomain-like"/>
    <property type="match status" value="2"/>
</dbReference>
<evidence type="ECO:0000313" key="6">
    <source>
        <dbReference type="EnsemblPlants" id="LPERR01G08190.1"/>
    </source>
</evidence>
<evidence type="ECO:0000256" key="2">
    <source>
        <dbReference type="ARBA" id="ARBA00023125"/>
    </source>
</evidence>
<dbReference type="FunFam" id="1.10.10.60:FF:000324">
    <property type="entry name" value="Transcription factor MYB3R-2"/>
    <property type="match status" value="1"/>
</dbReference>
<accession>A0A0D9UYS9</accession>
<evidence type="ECO:0000256" key="3">
    <source>
        <dbReference type="SAM" id="MobiDB-lite"/>
    </source>
</evidence>
<dbReference type="SMART" id="SM00717">
    <property type="entry name" value="SANT"/>
    <property type="match status" value="2"/>
</dbReference>
<dbReference type="STRING" id="77586.A0A0D9UYS9"/>
<reference evidence="6" key="3">
    <citation type="submission" date="2015-04" db="UniProtKB">
        <authorList>
            <consortium name="EnsemblPlants"/>
        </authorList>
    </citation>
    <scope>IDENTIFICATION</scope>
</reference>
<feature type="region of interest" description="Disordered" evidence="3">
    <location>
        <begin position="1"/>
        <end position="41"/>
    </location>
</feature>
<dbReference type="SUPFAM" id="SSF46689">
    <property type="entry name" value="Homeodomain-like"/>
    <property type="match status" value="1"/>
</dbReference>
<dbReference type="Proteomes" id="UP000032180">
    <property type="component" value="Chromosome 1"/>
</dbReference>
<feature type="region of interest" description="Disordered" evidence="3">
    <location>
        <begin position="618"/>
        <end position="637"/>
    </location>
</feature>
<protein>
    <submittedName>
        <fullName evidence="6">Uncharacterized protein</fullName>
    </submittedName>
</protein>
<feature type="domain" description="Myb-like" evidence="4">
    <location>
        <begin position="101"/>
        <end position="151"/>
    </location>
</feature>
<feature type="domain" description="HTH myb-type" evidence="5">
    <location>
        <begin position="105"/>
        <end position="155"/>
    </location>
</feature>
<organism evidence="6 7">
    <name type="scientific">Leersia perrieri</name>
    <dbReference type="NCBI Taxonomy" id="77586"/>
    <lineage>
        <taxon>Eukaryota</taxon>
        <taxon>Viridiplantae</taxon>
        <taxon>Streptophyta</taxon>
        <taxon>Embryophyta</taxon>
        <taxon>Tracheophyta</taxon>
        <taxon>Spermatophyta</taxon>
        <taxon>Magnoliopsida</taxon>
        <taxon>Liliopsida</taxon>
        <taxon>Poales</taxon>
        <taxon>Poaceae</taxon>
        <taxon>BOP clade</taxon>
        <taxon>Oryzoideae</taxon>
        <taxon>Oryzeae</taxon>
        <taxon>Oryzinae</taxon>
        <taxon>Leersia</taxon>
    </lineage>
</organism>
<feature type="region of interest" description="Disordered" evidence="3">
    <location>
        <begin position="906"/>
        <end position="940"/>
    </location>
</feature>
<feature type="domain" description="HTH myb-type" evidence="5">
    <location>
        <begin position="49"/>
        <end position="104"/>
    </location>
</feature>
<feature type="compositionally biased region" description="Low complexity" evidence="3">
    <location>
        <begin position="919"/>
        <end position="940"/>
    </location>
</feature>
<evidence type="ECO:0000256" key="1">
    <source>
        <dbReference type="ARBA" id="ARBA00022737"/>
    </source>
</evidence>
<feature type="compositionally biased region" description="Basic and acidic residues" evidence="3">
    <location>
        <begin position="872"/>
        <end position="886"/>
    </location>
</feature>
<dbReference type="AlphaFoldDB" id="A0A0D9UYS9"/>
<feature type="region of interest" description="Disordered" evidence="3">
    <location>
        <begin position="864"/>
        <end position="886"/>
    </location>
</feature>
<dbReference type="InterPro" id="IPR009057">
    <property type="entry name" value="Homeodomain-like_sf"/>
</dbReference>
<reference evidence="7" key="2">
    <citation type="submission" date="2013-12" db="EMBL/GenBank/DDBJ databases">
        <authorList>
            <person name="Yu Y."/>
            <person name="Lee S."/>
            <person name="de Baynast K."/>
            <person name="Wissotski M."/>
            <person name="Liu L."/>
            <person name="Talag J."/>
            <person name="Goicoechea J."/>
            <person name="Angelova A."/>
            <person name="Jetty R."/>
            <person name="Kudrna D."/>
            <person name="Golser W."/>
            <person name="Rivera L."/>
            <person name="Zhang J."/>
            <person name="Wing R."/>
        </authorList>
    </citation>
    <scope>NUCLEOTIDE SEQUENCE</scope>
</reference>
<keyword evidence="2" id="KW-0238">DNA-binding</keyword>
<dbReference type="PROSITE" id="PS51294">
    <property type="entry name" value="HTH_MYB"/>
    <property type="match status" value="2"/>
</dbReference>
<evidence type="ECO:0000259" key="4">
    <source>
        <dbReference type="PROSITE" id="PS50090"/>
    </source>
</evidence>
<dbReference type="PANTHER" id="PTHR45614">
    <property type="entry name" value="MYB PROTEIN-RELATED"/>
    <property type="match status" value="1"/>
</dbReference>
<dbReference type="FunFam" id="1.10.10.60:FF:000010">
    <property type="entry name" value="Transcriptional activator Myb isoform A"/>
    <property type="match status" value="1"/>
</dbReference>
<feature type="domain" description="Myb-like" evidence="4">
    <location>
        <begin position="49"/>
        <end position="100"/>
    </location>
</feature>
<evidence type="ECO:0000259" key="5">
    <source>
        <dbReference type="PROSITE" id="PS51294"/>
    </source>
</evidence>
<dbReference type="HOGENOM" id="CLU_016150_0_1_1"/>
<evidence type="ECO:0000313" key="7">
    <source>
        <dbReference type="Proteomes" id="UP000032180"/>
    </source>
</evidence>
<dbReference type="eggNOG" id="KOG0048">
    <property type="taxonomic scope" value="Eukaryota"/>
</dbReference>
<proteinExistence type="predicted"/>
<dbReference type="CDD" id="cd00167">
    <property type="entry name" value="SANT"/>
    <property type="match status" value="2"/>
</dbReference>
<dbReference type="GO" id="GO:0005634">
    <property type="term" value="C:nucleus"/>
    <property type="evidence" value="ECO:0007669"/>
    <property type="project" value="TreeGrafter"/>
</dbReference>
<keyword evidence="7" id="KW-1185">Reference proteome</keyword>
<dbReference type="GO" id="GO:0000978">
    <property type="term" value="F:RNA polymerase II cis-regulatory region sequence-specific DNA binding"/>
    <property type="evidence" value="ECO:0007669"/>
    <property type="project" value="TreeGrafter"/>
</dbReference>
<dbReference type="InterPro" id="IPR017930">
    <property type="entry name" value="Myb_dom"/>
</dbReference>
<sequence>MSSDNGKAPEKGGESSGPPSAPQEGGLLDRQGVPPKEIGPLKRWQKVLNPELVKGPWSKEEDDIIVQMVNKLGPKKWSTIAQALPGRIGKQCRERWHNHLNPGINKEAWTQEEEITLIHAHRMYGNKWAELTKFLPGRTDNAIKNHWNSSVKKKVDSYMSSGLLSQVSCLPLNEYPAHCNSSPAMTQQNSEDSGCYAVREVENSSGCSQSSLAKVSCSQVHNANVALGCELQVHANVDKNEIHDSQSSVGQEACYTSSELVPSAIPEVHYHASSSNFDPDQHLQEEFAQGLNLHMSIDEVPNDSNFADNQNICSIENHERSLVPYDVAMEMPISMLPSDSGAEQKLHFMSEADFNSPNCLKSELWQDISLQSLLSGPDAVETDSFSRSNHQTDVYSSKADTEFLAPSYLLQTSNSSNVMEATYGQCPQMSVSPSFVSSNVMTDAPSDNRPEPKEMRVSQAEVVTESSISSGDAELFANPGSSNDMHVPSMMESIPEGGDQQVANAAEPEAGIELTQGVTASDEKQDEGALFYEPPRFPSLDVPFVSCDLVTSSDLQEYSPLGIRQLMRSTMNVCTPMRLWGSPTHDESPDILLKSAAKSFICTPSILKKRHRDLLSPIPDKRIEKKSGTEKDRGVSDISSVGIQTGCANATNDDAVIIKSVLRIERSASSKPLEKKLEFADEHKETLSYRTEQAKDGQSGGDDKHMDEQTKGEQRSATNTTTTYDNVPGNQPAGILVEHSGDLVSPDYGKSAMNQKRKTNMESLSACKEGLSAKSKPAELIVEKSSPCINVDYEYVNILADTPGIKRGLESPSAWKSPWFVDMQFQGSYFVSPADRSYDALGLVKQINVQTAAALAEAREVLASGGQSDNINSDKENMKNPDAKEPGATKLQTKIMTEGRVLDFNECTTPVRSSERKAGSSLGRSLSSPIPSSHLLRNFR</sequence>
<dbReference type="EnsemblPlants" id="LPERR01G08190.1">
    <property type="protein sequence ID" value="LPERR01G08190.1"/>
    <property type="gene ID" value="LPERR01G08190"/>
</dbReference>
<keyword evidence="1" id="KW-0677">Repeat</keyword>
<dbReference type="GO" id="GO:0000981">
    <property type="term" value="F:DNA-binding transcription factor activity, RNA polymerase II-specific"/>
    <property type="evidence" value="ECO:0007669"/>
    <property type="project" value="TreeGrafter"/>
</dbReference>
<dbReference type="Pfam" id="PF00249">
    <property type="entry name" value="Myb_DNA-binding"/>
    <property type="match status" value="2"/>
</dbReference>
<feature type="compositionally biased region" description="Polar residues" evidence="3">
    <location>
        <begin position="715"/>
        <end position="729"/>
    </location>
</feature>
<dbReference type="InterPro" id="IPR001005">
    <property type="entry name" value="SANT/Myb"/>
</dbReference>
<feature type="region of interest" description="Disordered" evidence="3">
    <location>
        <begin position="687"/>
        <end position="730"/>
    </location>
</feature>
<feature type="compositionally biased region" description="Basic and acidic residues" evidence="3">
    <location>
        <begin position="687"/>
        <end position="714"/>
    </location>
</feature>
<feature type="compositionally biased region" description="Basic and acidic residues" evidence="3">
    <location>
        <begin position="619"/>
        <end position="635"/>
    </location>
</feature>
<dbReference type="InterPro" id="IPR050560">
    <property type="entry name" value="MYB_TF"/>
</dbReference>
<dbReference type="Gramene" id="LPERR01G08190.1">
    <property type="protein sequence ID" value="LPERR01G08190.1"/>
    <property type="gene ID" value="LPERR01G08190"/>
</dbReference>
<reference evidence="6 7" key="1">
    <citation type="submission" date="2012-08" db="EMBL/GenBank/DDBJ databases">
        <title>Oryza genome evolution.</title>
        <authorList>
            <person name="Wing R.A."/>
        </authorList>
    </citation>
    <scope>NUCLEOTIDE SEQUENCE</scope>
</reference>
<name>A0A0D9UYS9_9ORYZ</name>
<dbReference type="PANTHER" id="PTHR45614:SF266">
    <property type="entry name" value="TRANSCRIPTION FACTOR MYB3R-4"/>
    <property type="match status" value="1"/>
</dbReference>